<name>A0A9X8GS83_9BURK</name>
<dbReference type="OrthoDB" id="9181689at2"/>
<accession>A0A9X8GS83</accession>
<dbReference type="Proteomes" id="UP000265619">
    <property type="component" value="Unassembled WGS sequence"/>
</dbReference>
<proteinExistence type="predicted"/>
<reference evidence="1 2" key="1">
    <citation type="submission" date="2018-09" db="EMBL/GenBank/DDBJ databases">
        <title>Acidovorax cavernicola nov. sp. isolated from Gruta de las Maravillas (Aracena, Spain).</title>
        <authorList>
            <person name="Jurado V."/>
            <person name="Gutierrez-Patricio S."/>
            <person name="Gonzalez-Pimentel J.L."/>
            <person name="Miller A.Z."/>
            <person name="Laiz L."/>
            <person name="Saiz-Jimenez C."/>
        </authorList>
    </citation>
    <scope>NUCLEOTIDE SEQUENCE [LARGE SCALE GENOMIC DNA]</scope>
    <source>
        <strain evidence="1 2">1011MAR4D40.2</strain>
    </source>
</reference>
<comment type="caution">
    <text evidence="1">The sequence shown here is derived from an EMBL/GenBank/DDBJ whole genome shotgun (WGS) entry which is preliminary data.</text>
</comment>
<sequence>MTIDAILEELQKATGRLEGSFASKLYATLNPSAPVIDSEVLKNLHWRLPHAKHPDRHGAVCTLHAKLGQELDVFLQTSDGDYLIRKFDMTYAKEKARVTAQKKLDLVLWQNR</sequence>
<protein>
    <submittedName>
        <fullName evidence="1">Uncharacterized protein</fullName>
    </submittedName>
</protein>
<organism evidence="1 2">
    <name type="scientific">Acidovorax cavernicola</name>
    <dbReference type="NCBI Taxonomy" id="1675792"/>
    <lineage>
        <taxon>Bacteria</taxon>
        <taxon>Pseudomonadati</taxon>
        <taxon>Pseudomonadota</taxon>
        <taxon>Betaproteobacteria</taxon>
        <taxon>Burkholderiales</taxon>
        <taxon>Comamonadaceae</taxon>
        <taxon>Acidovorax</taxon>
    </lineage>
</organism>
<dbReference type="AlphaFoldDB" id="A0A9X8GS83"/>
<gene>
    <name evidence="1" type="ORF">D3H34_29880</name>
</gene>
<keyword evidence="2" id="KW-1185">Reference proteome</keyword>
<evidence type="ECO:0000313" key="2">
    <source>
        <dbReference type="Proteomes" id="UP000265619"/>
    </source>
</evidence>
<dbReference type="EMBL" id="QXMN01000071">
    <property type="protein sequence ID" value="RIX73085.1"/>
    <property type="molecule type" value="Genomic_DNA"/>
</dbReference>
<evidence type="ECO:0000313" key="1">
    <source>
        <dbReference type="EMBL" id="RIX73085.1"/>
    </source>
</evidence>